<keyword evidence="1" id="KW-0472">Membrane</keyword>
<evidence type="ECO:0000313" key="3">
    <source>
        <dbReference type="EMBL" id="TWU65360.1"/>
    </source>
</evidence>
<protein>
    <submittedName>
        <fullName evidence="3">Undecaprenyl pyrophosphate phosphatase</fullName>
    </submittedName>
</protein>
<keyword evidence="1" id="KW-1133">Transmembrane helix</keyword>
<feature type="transmembrane region" description="Helical" evidence="1">
    <location>
        <begin position="36"/>
        <end position="53"/>
    </location>
</feature>
<evidence type="ECO:0000313" key="4">
    <source>
        <dbReference type="Proteomes" id="UP000316476"/>
    </source>
</evidence>
<organism evidence="3 4">
    <name type="scientific">Crateriforma conspicua</name>
    <dbReference type="NCBI Taxonomy" id="2527996"/>
    <lineage>
        <taxon>Bacteria</taxon>
        <taxon>Pseudomonadati</taxon>
        <taxon>Planctomycetota</taxon>
        <taxon>Planctomycetia</taxon>
        <taxon>Planctomycetales</taxon>
        <taxon>Planctomycetaceae</taxon>
        <taxon>Crateriforma</taxon>
    </lineage>
</organism>
<comment type="caution">
    <text evidence="3">The sequence shown here is derived from an EMBL/GenBank/DDBJ whole genome shotgun (WGS) entry which is preliminary data.</text>
</comment>
<dbReference type="SMART" id="SM00014">
    <property type="entry name" value="acidPPc"/>
    <property type="match status" value="1"/>
</dbReference>
<keyword evidence="1" id="KW-0812">Transmembrane</keyword>
<feature type="transmembrane region" description="Helical" evidence="1">
    <location>
        <begin position="97"/>
        <end position="119"/>
    </location>
</feature>
<dbReference type="Proteomes" id="UP000316476">
    <property type="component" value="Unassembled WGS sequence"/>
</dbReference>
<dbReference type="InterPro" id="IPR000326">
    <property type="entry name" value="PAP2/HPO"/>
</dbReference>
<dbReference type="InterPro" id="IPR036938">
    <property type="entry name" value="PAP2/HPO_sf"/>
</dbReference>
<dbReference type="SUPFAM" id="SSF48317">
    <property type="entry name" value="Acid phosphatase/Vanadium-dependent haloperoxidase"/>
    <property type="match status" value="1"/>
</dbReference>
<feature type="transmembrane region" description="Helical" evidence="1">
    <location>
        <begin position="167"/>
        <end position="189"/>
    </location>
</feature>
<gene>
    <name evidence="3" type="ORF">V7x_09070</name>
</gene>
<feature type="domain" description="Phosphatidic acid phosphatase type 2/haloperoxidase" evidence="2">
    <location>
        <begin position="123"/>
        <end position="239"/>
    </location>
</feature>
<sequence>MKGGNPRTKTDRNRHFSRLIRTGSARVIHFIRGREPIAMLVWVTVVLGIWGFVELADEVTDGSTQNFDRWAVSLMRQSDAPSIPIGPRWMGEAGRDITALGGIANLTLLIVAATGFLLVNRAKRLAAILVASTTSGIAISLLLKRVFDRPRPDVVPHLSDVYTSSFPSGHSMMSAVVYLTLGVLIIPVLKHFWARVYVLATAALVTVLVGISRVYMGVHYPTDVLAGWAAGGVWALICWSIARRSTPKPPSDTLVPVREPKL</sequence>
<accession>A0A5C6FV70</accession>
<dbReference type="CDD" id="cd03392">
    <property type="entry name" value="PAP2_like_2"/>
    <property type="match status" value="1"/>
</dbReference>
<name>A0A5C6FV70_9PLAN</name>
<dbReference type="PANTHER" id="PTHR14969">
    <property type="entry name" value="SPHINGOSINE-1-PHOSPHATE PHOSPHOHYDROLASE"/>
    <property type="match status" value="1"/>
</dbReference>
<dbReference type="Gene3D" id="1.20.144.10">
    <property type="entry name" value="Phosphatidic acid phosphatase type 2/haloperoxidase"/>
    <property type="match status" value="1"/>
</dbReference>
<dbReference type="AlphaFoldDB" id="A0A5C6FV70"/>
<feature type="transmembrane region" description="Helical" evidence="1">
    <location>
        <begin position="196"/>
        <end position="218"/>
    </location>
</feature>
<feature type="transmembrane region" description="Helical" evidence="1">
    <location>
        <begin position="224"/>
        <end position="242"/>
    </location>
</feature>
<evidence type="ECO:0000259" key="2">
    <source>
        <dbReference type="SMART" id="SM00014"/>
    </source>
</evidence>
<dbReference type="OrthoDB" id="9789113at2"/>
<reference evidence="3 4" key="1">
    <citation type="submission" date="2019-02" db="EMBL/GenBank/DDBJ databases">
        <title>Deep-cultivation of Planctomycetes and their phenomic and genomic characterization uncovers novel biology.</title>
        <authorList>
            <person name="Wiegand S."/>
            <person name="Jogler M."/>
            <person name="Boedeker C."/>
            <person name="Pinto D."/>
            <person name="Vollmers J."/>
            <person name="Rivas-Marin E."/>
            <person name="Kohn T."/>
            <person name="Peeters S.H."/>
            <person name="Heuer A."/>
            <person name="Rast P."/>
            <person name="Oberbeckmann S."/>
            <person name="Bunk B."/>
            <person name="Jeske O."/>
            <person name="Meyerdierks A."/>
            <person name="Storesund J.E."/>
            <person name="Kallscheuer N."/>
            <person name="Luecker S."/>
            <person name="Lage O.M."/>
            <person name="Pohl T."/>
            <person name="Merkel B.J."/>
            <person name="Hornburger P."/>
            <person name="Mueller R.-W."/>
            <person name="Bruemmer F."/>
            <person name="Labrenz M."/>
            <person name="Spormann A.M."/>
            <person name="Op Den Camp H."/>
            <person name="Overmann J."/>
            <person name="Amann R."/>
            <person name="Jetten M.S.M."/>
            <person name="Mascher T."/>
            <person name="Medema M.H."/>
            <person name="Devos D.P."/>
            <person name="Kaster A.-K."/>
            <person name="Ovreas L."/>
            <person name="Rohde M."/>
            <person name="Galperin M.Y."/>
            <person name="Jogler C."/>
        </authorList>
    </citation>
    <scope>NUCLEOTIDE SEQUENCE [LARGE SCALE GENOMIC DNA]</scope>
    <source>
        <strain evidence="3 4">V7</strain>
    </source>
</reference>
<dbReference type="EMBL" id="SJPZ01000001">
    <property type="protein sequence ID" value="TWU65360.1"/>
    <property type="molecule type" value="Genomic_DNA"/>
</dbReference>
<dbReference type="PANTHER" id="PTHR14969:SF13">
    <property type="entry name" value="AT30094P"/>
    <property type="match status" value="1"/>
</dbReference>
<evidence type="ECO:0000256" key="1">
    <source>
        <dbReference type="SAM" id="Phobius"/>
    </source>
</evidence>
<feature type="transmembrane region" description="Helical" evidence="1">
    <location>
        <begin position="126"/>
        <end position="147"/>
    </location>
</feature>
<dbReference type="Pfam" id="PF01569">
    <property type="entry name" value="PAP2"/>
    <property type="match status" value="1"/>
</dbReference>
<proteinExistence type="predicted"/>